<evidence type="ECO:0000313" key="3">
    <source>
        <dbReference type="Proteomes" id="UP000315647"/>
    </source>
</evidence>
<accession>A0A517Q201</accession>
<evidence type="ECO:0000313" key="4">
    <source>
        <dbReference type="Proteomes" id="UP000320839"/>
    </source>
</evidence>
<name>A0A518A1I9_9PLAN</name>
<dbReference type="EMBL" id="CP037421">
    <property type="protein sequence ID" value="QDT25651.1"/>
    <property type="molecule type" value="Genomic_DNA"/>
</dbReference>
<dbReference type="Proteomes" id="UP000320839">
    <property type="component" value="Chromosome"/>
</dbReference>
<dbReference type="AlphaFoldDB" id="A0A518A1I9"/>
<dbReference type="EMBL" id="CP036317">
    <property type="protein sequence ID" value="QDV18251.1"/>
    <property type="molecule type" value="Genomic_DNA"/>
</dbReference>
<proteinExistence type="predicted"/>
<keyword evidence="3" id="KW-1185">Reference proteome</keyword>
<evidence type="ECO:0000313" key="2">
    <source>
        <dbReference type="EMBL" id="QDV18251.1"/>
    </source>
</evidence>
<accession>A0A518A1I9</accession>
<dbReference type="OrthoDB" id="286253at2"/>
<reference evidence="2 4" key="1">
    <citation type="submission" date="2019-02" db="EMBL/GenBank/DDBJ databases">
        <title>Deep-cultivation of Planctomycetes and their phenomic and genomic characterization uncovers novel biology.</title>
        <authorList>
            <person name="Wiegand S."/>
            <person name="Jogler M."/>
            <person name="Boedeker C."/>
            <person name="Pinto D."/>
            <person name="Vollmers J."/>
            <person name="Rivas-Marin E."/>
            <person name="Kohn T."/>
            <person name="Peeters S.H."/>
            <person name="Heuer A."/>
            <person name="Rast P."/>
            <person name="Oberbeckmann S."/>
            <person name="Bunk B."/>
            <person name="Jeske O."/>
            <person name="Meyerdierks A."/>
            <person name="Storesund J.E."/>
            <person name="Kallscheuer N."/>
            <person name="Luecker S."/>
            <person name="Lage O.M."/>
            <person name="Pohl T."/>
            <person name="Merkel B.J."/>
            <person name="Hornburger P."/>
            <person name="Mueller R.-W."/>
            <person name="Bruemmer F."/>
            <person name="Labrenz M."/>
            <person name="Spormann A.M."/>
            <person name="Op den Camp H."/>
            <person name="Overmann J."/>
            <person name="Amann R."/>
            <person name="Jetten M.S.M."/>
            <person name="Mascher T."/>
            <person name="Medema M.H."/>
            <person name="Devos D.P."/>
            <person name="Kaster A.-K."/>
            <person name="Ovreas L."/>
            <person name="Rohde M."/>
            <person name="Galperin M.Y."/>
            <person name="Jogler C."/>
        </authorList>
    </citation>
    <scope>NUCLEOTIDE SEQUENCE [LARGE SCALE GENOMIC DNA]</scope>
    <source>
        <strain evidence="1 3">Enr10</strain>
        <strain evidence="2 4">Pan153</strain>
    </source>
</reference>
<sequence length="198" mass="22343">MNQLQQDTIEDTELVLDDKEQHYLGPSLVLNRCQIILRTNANALTITDVRISDCHIEAKKKLTNFQMWCAAKLRGCTFAGWYVGNDFGHWAEQNPNGAIEDCDFSKAILDGCRFMDCNAESIVFPKWPCFTILHPAQHRKEIELVDWPGTLRIWANVVAASLDITTASVGYAPTVAKQFDSTEDELRSTLEGMNCVKM</sequence>
<gene>
    <name evidence="1" type="ORF">Enr10x_09480</name>
    <name evidence="2" type="ORF">Pan153_29080</name>
</gene>
<dbReference type="Proteomes" id="UP000315647">
    <property type="component" value="Chromosome"/>
</dbReference>
<dbReference type="RefSeq" id="WP_145104432.1">
    <property type="nucleotide sequence ID" value="NZ_CP036277.1"/>
</dbReference>
<organism evidence="2 4">
    <name type="scientific">Gimesia panareensis</name>
    <dbReference type="NCBI Taxonomy" id="2527978"/>
    <lineage>
        <taxon>Bacteria</taxon>
        <taxon>Pseudomonadati</taxon>
        <taxon>Planctomycetota</taxon>
        <taxon>Planctomycetia</taxon>
        <taxon>Planctomycetales</taxon>
        <taxon>Planctomycetaceae</taxon>
        <taxon>Gimesia</taxon>
    </lineage>
</organism>
<protein>
    <recommendedName>
        <fullName evidence="5">Pentapeptide repeats (8 copies)</fullName>
    </recommendedName>
</protein>
<evidence type="ECO:0008006" key="5">
    <source>
        <dbReference type="Google" id="ProtNLM"/>
    </source>
</evidence>
<accession>A0A518FPH1</accession>
<evidence type="ECO:0000313" key="1">
    <source>
        <dbReference type="EMBL" id="QDT25651.1"/>
    </source>
</evidence>